<reference evidence="1" key="1">
    <citation type="submission" date="2020-10" db="EMBL/GenBank/DDBJ databases">
        <title>De novo genome project of the cellulose decomposer Thermobifida halotolerans type strain.</title>
        <authorList>
            <person name="Nagy I."/>
            <person name="Horvath B."/>
            <person name="Kukolya J."/>
            <person name="Nagy I."/>
            <person name="Orsini M."/>
        </authorList>
    </citation>
    <scope>NUCLEOTIDE SEQUENCE</scope>
    <source>
        <strain evidence="1">DSM 44931</strain>
    </source>
</reference>
<dbReference type="AlphaFoldDB" id="A0A399FY96"/>
<dbReference type="KEGG" id="thao:NI17_010590"/>
<evidence type="ECO:0000313" key="1">
    <source>
        <dbReference type="EMBL" id="UOE21505.1"/>
    </source>
</evidence>
<gene>
    <name evidence="1" type="ORF">NI17_010590</name>
</gene>
<dbReference type="RefSeq" id="WP_119268070.1">
    <property type="nucleotide sequence ID" value="NZ_CP063196.1"/>
</dbReference>
<name>A0A399FY96_9ACTN</name>
<proteinExistence type="predicted"/>
<sequence>MKRAWIVVVCTVLAVLMTASSAAADAFDPHSPEELRDHGWAEHTADLENRLGWETGEQATIFCKTKTEVTEDDN</sequence>
<evidence type="ECO:0000313" key="2">
    <source>
        <dbReference type="Proteomes" id="UP000265719"/>
    </source>
</evidence>
<dbReference type="Proteomes" id="UP000265719">
    <property type="component" value="Chromosome"/>
</dbReference>
<organism evidence="1 2">
    <name type="scientific">Thermobifida halotolerans</name>
    <dbReference type="NCBI Taxonomy" id="483545"/>
    <lineage>
        <taxon>Bacteria</taxon>
        <taxon>Bacillati</taxon>
        <taxon>Actinomycetota</taxon>
        <taxon>Actinomycetes</taxon>
        <taxon>Streptosporangiales</taxon>
        <taxon>Nocardiopsidaceae</taxon>
        <taxon>Thermobifida</taxon>
    </lineage>
</organism>
<accession>A0A399FY96</accession>
<protein>
    <submittedName>
        <fullName evidence="1">Uncharacterized protein</fullName>
    </submittedName>
</protein>
<dbReference type="EMBL" id="CP063196">
    <property type="protein sequence ID" value="UOE21505.1"/>
    <property type="molecule type" value="Genomic_DNA"/>
</dbReference>
<keyword evidence="2" id="KW-1185">Reference proteome</keyword>